<dbReference type="PANTHER" id="PTHR30451">
    <property type="entry name" value="OUTER MEMBRANE USHER PROTEIN"/>
    <property type="match status" value="1"/>
</dbReference>
<evidence type="ECO:0000256" key="4">
    <source>
        <dbReference type="ARBA" id="ARBA00022452"/>
    </source>
</evidence>
<protein>
    <submittedName>
        <fullName evidence="12">Fimbrial biogenesis outer membrane usher protein</fullName>
    </submittedName>
</protein>
<dbReference type="GO" id="GO:0015473">
    <property type="term" value="F:fimbrial usher porin activity"/>
    <property type="evidence" value="ECO:0007669"/>
    <property type="project" value="InterPro"/>
</dbReference>
<evidence type="ECO:0000256" key="1">
    <source>
        <dbReference type="ARBA" id="ARBA00004571"/>
    </source>
</evidence>
<dbReference type="Gene3D" id="2.60.40.2610">
    <property type="entry name" value="Outer membrane usher protein FimD, plug domain"/>
    <property type="match status" value="1"/>
</dbReference>
<evidence type="ECO:0000256" key="2">
    <source>
        <dbReference type="ARBA" id="ARBA00008064"/>
    </source>
</evidence>
<dbReference type="Proteomes" id="UP000324255">
    <property type="component" value="Unassembled WGS sequence"/>
</dbReference>
<feature type="domain" description="PapC N-terminal" evidence="11">
    <location>
        <begin position="28"/>
        <end position="165"/>
    </location>
</feature>
<evidence type="ECO:0000259" key="10">
    <source>
        <dbReference type="Pfam" id="PF13953"/>
    </source>
</evidence>
<dbReference type="InterPro" id="IPR043142">
    <property type="entry name" value="PapC-like_C_sf"/>
</dbReference>
<evidence type="ECO:0000313" key="12">
    <source>
        <dbReference type="EMBL" id="KAA6128963.1"/>
    </source>
</evidence>
<evidence type="ECO:0000256" key="3">
    <source>
        <dbReference type="ARBA" id="ARBA00022448"/>
    </source>
</evidence>
<dbReference type="Gene3D" id="2.60.40.2070">
    <property type="match status" value="1"/>
</dbReference>
<keyword evidence="13" id="KW-1185">Reference proteome</keyword>
<name>A0AB34CNM0_9GAMM</name>
<evidence type="ECO:0000256" key="8">
    <source>
        <dbReference type="ARBA" id="ARBA00023237"/>
    </source>
</evidence>
<evidence type="ECO:0000256" key="6">
    <source>
        <dbReference type="ARBA" id="ARBA00022729"/>
    </source>
</evidence>
<dbReference type="Gene3D" id="2.60.40.3110">
    <property type="match status" value="1"/>
</dbReference>
<dbReference type="Pfam" id="PF00577">
    <property type="entry name" value="Usher"/>
    <property type="match status" value="1"/>
</dbReference>
<keyword evidence="4" id="KW-1134">Transmembrane beta strand</keyword>
<keyword evidence="7" id="KW-0472">Membrane</keyword>
<evidence type="ECO:0000259" key="11">
    <source>
        <dbReference type="Pfam" id="PF13954"/>
    </source>
</evidence>
<gene>
    <name evidence="12" type="ORF">F3I20_01275</name>
</gene>
<dbReference type="InterPro" id="IPR000015">
    <property type="entry name" value="Fimb_usher"/>
</dbReference>
<evidence type="ECO:0000256" key="9">
    <source>
        <dbReference type="SAM" id="SignalP"/>
    </source>
</evidence>
<keyword evidence="6 9" id="KW-0732">Signal</keyword>
<dbReference type="InterPro" id="IPR042186">
    <property type="entry name" value="FimD_plug_dom"/>
</dbReference>
<keyword evidence="8" id="KW-0998">Cell outer membrane</keyword>
<feature type="signal peptide" evidence="9">
    <location>
        <begin position="1"/>
        <end position="25"/>
    </location>
</feature>
<dbReference type="RefSeq" id="WP_150036954.1">
    <property type="nucleotide sequence ID" value="NZ_VWVM01000001.1"/>
</dbReference>
<sequence length="812" mass="90264">MNTRLTLLKTTLLFISVAVCIRSYAEEEFNQGFMLGSASNEAWSSERNPISPGIYSVDIYVNKEWKGNHQLRVEGNGVFLIPREDISALDIKTDPDAHDKKLTPLNQDWVDLQDIVTDDALKFRQDIFQLDITVPQARIIAHDRNWMPPELWDKGITGLFTNYSAIFSGGKYRDSNNQSNLYLTLNSGFNVADWHLRDNSYYYRNQTTSRWMNRSRYLEKSIPAINSAVKVGDDYTRSSWFDSVKFRGFSLTKDLAMLPDSYRTYMPVISGVAQTNAIVKVLQDNRVVFQQSVPPGPFEFADLMPTGSRSDLSLVIENADGSKTTTIIPYSAAGSLLRSGSTDWEIYAGKFKSDALFRQNDFVQAEYSRGINNYLTMVTGVIAAEKYQSGLIGTGLLVPWLGTLTTSYQYTQANLTEEKQQGEKVRVALNKHFPTRTSVTVAASYSDKNFITLSQADTAAEYISDRIGYRAQEKNSLNLAIDQRLPAGYGSLNASLYAVGYWNTDKVSRQFSVGWSNTYNQISWSLNAGKRIYTNAETYEENRSNAVYRQEEYASLTLSIPWSIFGHDGTVSASSSVEGSQSSASLGWNEKVSDAFRYNLLVNNRSRDGVSSGGYFSYASPWSTFTGNLTQGEKYTQYGATASGTILLSQHGLLTSPQTGNHFVIIDAPGIAGAKVNGNATIYTNSQGKALVPFATPWRKNTFHLNSESASDIQGNIKKIAPWKGSISYVKYMTDTRKTFSLLARHPDGTPLAFGASLFDRKGAELGFVAQGGLIYVKADALPDYILARFDKQQSCVIKNAVLTGDNLCTRL</sequence>
<comment type="subcellular location">
    <subcellularLocation>
        <location evidence="1">Cell outer membrane</location>
        <topology evidence="1">Multi-pass membrane protein</topology>
    </subcellularLocation>
</comment>
<feature type="chain" id="PRO_5044204491" evidence="9">
    <location>
        <begin position="26"/>
        <end position="812"/>
    </location>
</feature>
<dbReference type="InterPro" id="IPR025949">
    <property type="entry name" value="PapC-like_C"/>
</dbReference>
<dbReference type="InterPro" id="IPR037224">
    <property type="entry name" value="PapC_N_sf"/>
</dbReference>
<evidence type="ECO:0000256" key="7">
    <source>
        <dbReference type="ARBA" id="ARBA00023136"/>
    </source>
</evidence>
<dbReference type="EMBL" id="VWVM01000001">
    <property type="protein sequence ID" value="KAA6128963.1"/>
    <property type="molecule type" value="Genomic_DNA"/>
</dbReference>
<dbReference type="SUPFAM" id="SSF141729">
    <property type="entry name" value="FimD N-terminal domain-like"/>
    <property type="match status" value="1"/>
</dbReference>
<organism evidence="12 13">
    <name type="scientific">Candidatus Pantoea gossypiicola</name>
    <dbReference type="NCBI Taxonomy" id="2608008"/>
    <lineage>
        <taxon>Bacteria</taxon>
        <taxon>Pseudomonadati</taxon>
        <taxon>Pseudomonadota</taxon>
        <taxon>Gammaproteobacteria</taxon>
        <taxon>Enterobacterales</taxon>
        <taxon>Erwiniaceae</taxon>
        <taxon>Pantoea</taxon>
    </lineage>
</organism>
<comment type="similarity">
    <text evidence="2">Belongs to the fimbrial export usher family.</text>
</comment>
<dbReference type="Pfam" id="PF13953">
    <property type="entry name" value="PapC_C"/>
    <property type="match status" value="1"/>
</dbReference>
<dbReference type="PANTHER" id="PTHR30451:SF5">
    <property type="entry name" value="SLR0019 PROTEIN"/>
    <property type="match status" value="1"/>
</dbReference>
<keyword evidence="5" id="KW-0812">Transmembrane</keyword>
<dbReference type="Pfam" id="PF13954">
    <property type="entry name" value="PapC_N"/>
    <property type="match status" value="1"/>
</dbReference>
<dbReference type="GO" id="GO:0009297">
    <property type="term" value="P:pilus assembly"/>
    <property type="evidence" value="ECO:0007669"/>
    <property type="project" value="InterPro"/>
</dbReference>
<dbReference type="GO" id="GO:0009279">
    <property type="term" value="C:cell outer membrane"/>
    <property type="evidence" value="ECO:0007669"/>
    <property type="project" value="UniProtKB-SubCell"/>
</dbReference>
<feature type="domain" description="PapC-like C-terminal" evidence="10">
    <location>
        <begin position="744"/>
        <end position="798"/>
    </location>
</feature>
<evidence type="ECO:0000256" key="5">
    <source>
        <dbReference type="ARBA" id="ARBA00022692"/>
    </source>
</evidence>
<dbReference type="AlphaFoldDB" id="A0AB34CNM0"/>
<accession>A0AB34CNM0</accession>
<dbReference type="InterPro" id="IPR025885">
    <property type="entry name" value="PapC_N"/>
</dbReference>
<keyword evidence="3" id="KW-0813">Transport</keyword>
<reference evidence="12 13" key="1">
    <citation type="submission" date="2019-09" db="EMBL/GenBank/DDBJ databases">
        <title>Genomic diversity of phyloplane-associated Pantoea species in Pakistan cotton crop.</title>
        <authorList>
            <person name="Tufail M.R."/>
            <person name="Cook D.R."/>
        </authorList>
    </citation>
    <scope>NUCLEOTIDE SEQUENCE [LARGE SCALE GENOMIC DNA]</scope>
    <source>
        <strain evidence="12 13">B_8</strain>
    </source>
</reference>
<evidence type="ECO:0000313" key="13">
    <source>
        <dbReference type="Proteomes" id="UP000324255"/>
    </source>
</evidence>
<dbReference type="Gene3D" id="3.10.20.410">
    <property type="match status" value="1"/>
</dbReference>
<proteinExistence type="inferred from homology"/>
<comment type="caution">
    <text evidence="12">The sequence shown here is derived from an EMBL/GenBank/DDBJ whole genome shotgun (WGS) entry which is preliminary data.</text>
</comment>